<dbReference type="OrthoDB" id="10348882at2759"/>
<dbReference type="Proteomes" id="UP000054995">
    <property type="component" value="Unassembled WGS sequence"/>
</dbReference>
<sequence>MGGEALGPVKALCPSIGECQGQERGNQKRG</sequence>
<gene>
    <name evidence="1" type="ORF">T4D_1585</name>
</gene>
<dbReference type="EMBL" id="JYDT01003785">
    <property type="protein sequence ID" value="KRY62123.1"/>
    <property type="molecule type" value="Genomic_DNA"/>
</dbReference>
<keyword evidence="2" id="KW-1185">Reference proteome</keyword>
<evidence type="ECO:0000313" key="2">
    <source>
        <dbReference type="Proteomes" id="UP000054995"/>
    </source>
</evidence>
<accession>A0A0V1DL90</accession>
<dbReference type="AlphaFoldDB" id="A0A0V1DL90"/>
<comment type="caution">
    <text evidence="1">The sequence shown here is derived from an EMBL/GenBank/DDBJ whole genome shotgun (WGS) entry which is preliminary data.</text>
</comment>
<proteinExistence type="predicted"/>
<evidence type="ECO:0000313" key="1">
    <source>
        <dbReference type="EMBL" id="KRY62123.1"/>
    </source>
</evidence>
<reference evidence="1 2" key="1">
    <citation type="submission" date="2015-01" db="EMBL/GenBank/DDBJ databases">
        <title>Evolution of Trichinella species and genotypes.</title>
        <authorList>
            <person name="Korhonen P.K."/>
            <person name="Edoardo P."/>
            <person name="Giuseppe L.R."/>
            <person name="Gasser R.B."/>
        </authorList>
    </citation>
    <scope>NUCLEOTIDE SEQUENCE [LARGE SCALE GENOMIC DNA]</scope>
    <source>
        <strain evidence="1">ISS470</strain>
    </source>
</reference>
<name>A0A0V1DL90_TRIPS</name>
<protein>
    <submittedName>
        <fullName evidence="1">Uncharacterized protein</fullName>
    </submittedName>
</protein>
<organism evidence="1 2">
    <name type="scientific">Trichinella pseudospiralis</name>
    <name type="common">Parasitic roundworm</name>
    <dbReference type="NCBI Taxonomy" id="6337"/>
    <lineage>
        <taxon>Eukaryota</taxon>
        <taxon>Metazoa</taxon>
        <taxon>Ecdysozoa</taxon>
        <taxon>Nematoda</taxon>
        <taxon>Enoplea</taxon>
        <taxon>Dorylaimia</taxon>
        <taxon>Trichinellida</taxon>
        <taxon>Trichinellidae</taxon>
        <taxon>Trichinella</taxon>
    </lineage>
</organism>